<gene>
    <name evidence="5" type="ORF">JD844_019782</name>
</gene>
<dbReference type="InterPro" id="IPR013783">
    <property type="entry name" value="Ig-like_fold"/>
</dbReference>
<evidence type="ECO:0000313" key="6">
    <source>
        <dbReference type="Proteomes" id="UP000826234"/>
    </source>
</evidence>
<evidence type="ECO:0000259" key="3">
    <source>
        <dbReference type="Pfam" id="PF22898"/>
    </source>
</evidence>
<feature type="domain" description="NOMO-like N-terminal beta-sandwich" evidence="3">
    <location>
        <begin position="38"/>
        <end position="122"/>
    </location>
</feature>
<protein>
    <recommendedName>
        <fullName evidence="7">Nodal modulator 1</fullName>
    </recommendedName>
</protein>
<dbReference type="InterPro" id="IPR013784">
    <property type="entry name" value="Carb-bd-like_fold"/>
</dbReference>
<keyword evidence="1 2" id="KW-0732">Signal</keyword>
<dbReference type="Proteomes" id="UP000826234">
    <property type="component" value="Unassembled WGS sequence"/>
</dbReference>
<evidence type="ECO:0000313" key="5">
    <source>
        <dbReference type="EMBL" id="KAH0631888.1"/>
    </source>
</evidence>
<dbReference type="Gene3D" id="2.60.40.10">
    <property type="entry name" value="Immunoglobulins"/>
    <property type="match status" value="1"/>
</dbReference>
<comment type="caution">
    <text evidence="5">The sequence shown here is derived from an EMBL/GenBank/DDBJ whole genome shotgun (WGS) entry which is preliminary data.</text>
</comment>
<dbReference type="Pfam" id="PF22898">
    <property type="entry name" value="NOMO1-like_1st"/>
    <property type="match status" value="1"/>
</dbReference>
<evidence type="ECO:0000256" key="2">
    <source>
        <dbReference type="SAM" id="SignalP"/>
    </source>
</evidence>
<name>A0ABQ7TQD6_PHRPL</name>
<dbReference type="InterPro" id="IPR055075">
    <property type="entry name" value="NOMO-like_N"/>
</dbReference>
<evidence type="ECO:0000256" key="1">
    <source>
        <dbReference type="ARBA" id="ARBA00022729"/>
    </source>
</evidence>
<feature type="chain" id="PRO_5045239525" description="Nodal modulator 1" evidence="2">
    <location>
        <begin position="30"/>
        <end position="251"/>
    </location>
</feature>
<proteinExistence type="predicted"/>
<dbReference type="PANTHER" id="PTHR23303">
    <property type="entry name" value="CARBOXYPEPTIDASE REGULATORY REGION-CONTAINING"/>
    <property type="match status" value="1"/>
</dbReference>
<organism evidence="5 6">
    <name type="scientific">Phrynosoma platyrhinos</name>
    <name type="common">Desert horned lizard</name>
    <dbReference type="NCBI Taxonomy" id="52577"/>
    <lineage>
        <taxon>Eukaryota</taxon>
        <taxon>Metazoa</taxon>
        <taxon>Chordata</taxon>
        <taxon>Craniata</taxon>
        <taxon>Vertebrata</taxon>
        <taxon>Euteleostomi</taxon>
        <taxon>Lepidosauria</taxon>
        <taxon>Squamata</taxon>
        <taxon>Bifurcata</taxon>
        <taxon>Unidentata</taxon>
        <taxon>Episquamata</taxon>
        <taxon>Toxicofera</taxon>
        <taxon>Iguania</taxon>
        <taxon>Phrynosomatidae</taxon>
        <taxon>Phrynosomatinae</taxon>
        <taxon>Phrynosoma</taxon>
    </lineage>
</organism>
<dbReference type="SUPFAM" id="SSF49452">
    <property type="entry name" value="Starch-binding domain-like"/>
    <property type="match status" value="1"/>
</dbReference>
<dbReference type="InterPro" id="IPR055074">
    <property type="entry name" value="NOMO1-3_2nd"/>
</dbReference>
<sequence>MGRGWAPLCSCCWWLWLWLWGAPWAVVRGSEDIVVGCGGFVKSDVEINYSLIEIKLYTKHGTLKYQTDCAPNNGYFMIPLYDKGDFVLKIEPPLGWSFDPTSVDIHVDGINDICTKGGDINFVFTGFSVNGKVLSKGQTLGPAGVLVSLRNPGSEVNIQATVTQPGGKYAFFKVLPGEYEIFASHPTWMLKKTSTTVRVTSSNAYASGPLVVAGYNVSGSVRSDGEPMKGVMFLLFSSSVTKEVLVLRAAL</sequence>
<feature type="domain" description="NOMO second beta-sandwich" evidence="4">
    <location>
        <begin position="124"/>
        <end position="212"/>
    </location>
</feature>
<evidence type="ECO:0000259" key="4">
    <source>
        <dbReference type="Pfam" id="PF22904"/>
    </source>
</evidence>
<keyword evidence="6" id="KW-1185">Reference proteome</keyword>
<dbReference type="PANTHER" id="PTHR23303:SF14">
    <property type="entry name" value="BOS COMPLEX SUBUNIT NOMO1-RELATED"/>
    <property type="match status" value="1"/>
</dbReference>
<feature type="signal peptide" evidence="2">
    <location>
        <begin position="1"/>
        <end position="29"/>
    </location>
</feature>
<dbReference type="InterPro" id="IPR051417">
    <property type="entry name" value="SDr/BOS_complex"/>
</dbReference>
<evidence type="ECO:0008006" key="7">
    <source>
        <dbReference type="Google" id="ProtNLM"/>
    </source>
</evidence>
<reference evidence="5 6" key="1">
    <citation type="journal article" date="2022" name="Gigascience">
        <title>A chromosome-level genome assembly and annotation of the desert horned lizard, Phrynosoma platyrhinos, provides insight into chromosomal rearrangements among reptiles.</title>
        <authorList>
            <person name="Koochekian N."/>
            <person name="Ascanio A."/>
            <person name="Farleigh K."/>
            <person name="Card D.C."/>
            <person name="Schield D.R."/>
            <person name="Castoe T.A."/>
            <person name="Jezkova T."/>
        </authorList>
    </citation>
    <scope>NUCLEOTIDE SEQUENCE [LARGE SCALE GENOMIC DNA]</scope>
    <source>
        <strain evidence="5">NK-2021</strain>
    </source>
</reference>
<accession>A0ABQ7TQD6</accession>
<dbReference type="EMBL" id="JAIPUX010000026">
    <property type="protein sequence ID" value="KAH0631888.1"/>
    <property type="molecule type" value="Genomic_DNA"/>
</dbReference>
<dbReference type="Pfam" id="PF22904">
    <property type="entry name" value="NOMO1-like_2nd"/>
    <property type="match status" value="1"/>
</dbReference>